<feature type="domain" description="Pilus assembly protein TadZ N-terminal" evidence="1">
    <location>
        <begin position="19"/>
        <end position="120"/>
    </location>
</feature>
<gene>
    <name evidence="2" type="ORF">GFN93_03965</name>
</gene>
<dbReference type="RefSeq" id="WP_153499109.1">
    <property type="nucleotide sequence ID" value="NZ_JBMZXE010000063.1"/>
</dbReference>
<evidence type="ECO:0000313" key="2">
    <source>
        <dbReference type="EMBL" id="MQX52391.1"/>
    </source>
</evidence>
<dbReference type="EMBL" id="WIRE01000001">
    <property type="protein sequence ID" value="MQX52391.1"/>
    <property type="molecule type" value="Genomic_DNA"/>
</dbReference>
<dbReference type="InterPro" id="IPR031580">
    <property type="entry name" value="TadZ_N"/>
</dbReference>
<dbReference type="SUPFAM" id="SSF52540">
    <property type="entry name" value="P-loop containing nucleoside triphosphate hydrolases"/>
    <property type="match status" value="1"/>
</dbReference>
<dbReference type="AlphaFoldDB" id="A0A6N7LVS1"/>
<name>A0A6N7LVS1_9GAMM</name>
<protein>
    <recommendedName>
        <fullName evidence="1">Pilus assembly protein TadZ N-terminal domain-containing protein</fullName>
    </recommendedName>
</protein>
<evidence type="ECO:0000259" key="1">
    <source>
        <dbReference type="Pfam" id="PF16968"/>
    </source>
</evidence>
<keyword evidence="3" id="KW-1185">Reference proteome</keyword>
<proteinExistence type="predicted"/>
<dbReference type="Gene3D" id="3.40.50.300">
    <property type="entry name" value="P-loop containing nucleotide triphosphate hydrolases"/>
    <property type="match status" value="1"/>
</dbReference>
<accession>A0A6N7LVS1</accession>
<comment type="caution">
    <text evidence="2">The sequence shown here is derived from an EMBL/GenBank/DDBJ whole genome shotgun (WGS) entry which is preliminary data.</text>
</comment>
<organism evidence="2 3">
    <name type="scientific">Alcanivorax sediminis</name>
    <dbReference type="NCBI Taxonomy" id="2663008"/>
    <lineage>
        <taxon>Bacteria</taxon>
        <taxon>Pseudomonadati</taxon>
        <taxon>Pseudomonadota</taxon>
        <taxon>Gammaproteobacteria</taxon>
        <taxon>Oceanospirillales</taxon>
        <taxon>Alcanivoracaceae</taxon>
        <taxon>Alcanivorax</taxon>
    </lineage>
</organism>
<dbReference type="Pfam" id="PF16968">
    <property type="entry name" value="TadZ_N"/>
    <property type="match status" value="1"/>
</dbReference>
<dbReference type="Gene3D" id="3.40.50.2300">
    <property type="match status" value="1"/>
</dbReference>
<dbReference type="InterPro" id="IPR011006">
    <property type="entry name" value="CheY-like_superfamily"/>
</dbReference>
<dbReference type="InterPro" id="IPR027417">
    <property type="entry name" value="P-loop_NTPase"/>
</dbReference>
<sequence length="397" mass="44535">MSDHDIVLSVVDDSGLEAWLERVVEEPFRLEQVSRTDLTRVLRLLEATTAHVVMVEISDSDLDQSLAIITALTTARPWVTVITVCSRANQDLLLQSMRAGARDCFVAGSDASDVRERLRRHQLMRVGHYDDRIQSATNNLVLVASASPTVDTRFLTQNIALGVNRLFPHERTLAIDTQPSERGIFYLDVHNEYGLENLLASPETLDDTLIGTALEEYRPGLRLLAGGINREDMEGDRSADLFIALNHLMQMFDRIIINVGTMQRRHWVRALGIHARHLLIGMHPLVDQAHAVRTLGNEWRAHLGRDSKVNLVVDGADSRVPPSLDELAETTGAEVLGQLPMDWNHRLLAMNAGLPIQEQSPRCHYSRALHSLVNKLEMQPESSSNSEGWWQRIRSPG</sequence>
<dbReference type="Proteomes" id="UP000469421">
    <property type="component" value="Unassembled WGS sequence"/>
</dbReference>
<evidence type="ECO:0000313" key="3">
    <source>
        <dbReference type="Proteomes" id="UP000469421"/>
    </source>
</evidence>
<dbReference type="SUPFAM" id="SSF52172">
    <property type="entry name" value="CheY-like"/>
    <property type="match status" value="1"/>
</dbReference>
<reference evidence="2 3" key="1">
    <citation type="submission" date="2019-10" db="EMBL/GenBank/DDBJ databases">
        <title>Alcanivorax sp.PA15-N-34 draft genome sequence.</title>
        <authorList>
            <person name="Liao X."/>
            <person name="Shao Z."/>
        </authorList>
    </citation>
    <scope>NUCLEOTIDE SEQUENCE [LARGE SCALE GENOMIC DNA]</scope>
    <source>
        <strain evidence="2 3">PA15-N-34</strain>
    </source>
</reference>